<sequence length="55" mass="6695">MKKIFGCYYLYQRLLYLLVVLIKVPSQPQKKLVLQRVVRLNKQKYQAVNQLLNHY</sequence>
<evidence type="ECO:0000313" key="1">
    <source>
        <dbReference type="EMBL" id="BBM13556.1"/>
    </source>
</evidence>
<evidence type="ECO:0000313" key="2">
    <source>
        <dbReference type="Proteomes" id="UP000509460"/>
    </source>
</evidence>
<dbReference type="AlphaFoldDB" id="A0AAI8R721"/>
<accession>A0AAI8R721</accession>
<protein>
    <submittedName>
        <fullName evidence="1">Uncharacterized protein</fullName>
    </submittedName>
</protein>
<dbReference type="Proteomes" id="UP000509460">
    <property type="component" value="Chromosome"/>
</dbReference>
<dbReference type="EMBL" id="AP019810">
    <property type="protein sequence ID" value="BBM13556.1"/>
    <property type="molecule type" value="Genomic_DNA"/>
</dbReference>
<gene>
    <name evidence="1" type="ORF">EM151A_0314</name>
</gene>
<organism evidence="1 2">
    <name type="scientific">Enterococcus mundtii</name>
    <dbReference type="NCBI Taxonomy" id="53346"/>
    <lineage>
        <taxon>Bacteria</taxon>
        <taxon>Bacillati</taxon>
        <taxon>Bacillota</taxon>
        <taxon>Bacilli</taxon>
        <taxon>Lactobacillales</taxon>
        <taxon>Enterococcaceae</taxon>
        <taxon>Enterococcus</taxon>
    </lineage>
</organism>
<name>A0AAI8R721_ENTMU</name>
<proteinExistence type="predicted"/>
<reference evidence="1 2" key="1">
    <citation type="submission" date="2019-07" db="EMBL/GenBank/DDBJ databases">
        <title>antibiotic susceptibility of plant-derived lactic acid bacteria.</title>
        <authorList>
            <person name="Sugiyama M."/>
            <person name="Noda M."/>
        </authorList>
    </citation>
    <scope>NUCLEOTIDE SEQUENCE [LARGE SCALE GENOMIC DNA]</scope>
    <source>
        <strain evidence="1 2">15-1A</strain>
    </source>
</reference>